<dbReference type="VEuPathDB" id="TrichDB:TVAGG3_0263880"/>
<feature type="domain" description="ATP adenylyltransferase C-terminal" evidence="1">
    <location>
        <begin position="166"/>
        <end position="265"/>
    </location>
</feature>
<dbReference type="InterPro" id="IPR019200">
    <property type="entry name" value="ATP_adenylylTrfase_C"/>
</dbReference>
<dbReference type="Pfam" id="PF09830">
    <property type="entry name" value="ATP_transf"/>
    <property type="match status" value="1"/>
</dbReference>
<organism evidence="3 4">
    <name type="scientific">Trichomonas vaginalis (strain ATCC PRA-98 / G3)</name>
    <dbReference type="NCBI Taxonomy" id="412133"/>
    <lineage>
        <taxon>Eukaryota</taxon>
        <taxon>Metamonada</taxon>
        <taxon>Parabasalia</taxon>
        <taxon>Trichomonadida</taxon>
        <taxon>Trichomonadidae</taxon>
        <taxon>Trichomonas</taxon>
    </lineage>
</organism>
<dbReference type="InterPro" id="IPR036265">
    <property type="entry name" value="HIT-like_sf"/>
</dbReference>
<dbReference type="KEGG" id="tva:5467601"/>
<dbReference type="InParanoid" id="A2DC07"/>
<keyword evidence="4" id="KW-1185">Reference proteome</keyword>
<dbReference type="EMBL" id="DS113186">
    <property type="protein sequence ID" value="EAY22048.1"/>
    <property type="molecule type" value="Genomic_DNA"/>
</dbReference>
<dbReference type="RefSeq" id="XP_001583034.1">
    <property type="nucleotide sequence ID" value="XM_001582984.1"/>
</dbReference>
<dbReference type="GO" id="GO:0009117">
    <property type="term" value="P:nucleotide metabolic process"/>
    <property type="evidence" value="ECO:0007669"/>
    <property type="project" value="InterPro"/>
</dbReference>
<feature type="domain" description="Ap4A phosphorylase 1/2 N-terminal" evidence="2">
    <location>
        <begin position="7"/>
        <end position="154"/>
    </location>
</feature>
<dbReference type="VEuPathDB" id="TrichDB:TVAG_456830"/>
<dbReference type="SMR" id="A2DC07"/>
<reference evidence="3" key="1">
    <citation type="submission" date="2006-10" db="EMBL/GenBank/DDBJ databases">
        <authorList>
            <person name="Amadeo P."/>
            <person name="Zhao Q."/>
            <person name="Wortman J."/>
            <person name="Fraser-Liggett C."/>
            <person name="Carlton J."/>
        </authorList>
    </citation>
    <scope>NUCLEOTIDE SEQUENCE</scope>
    <source>
        <strain evidence="3">G3</strain>
    </source>
</reference>
<dbReference type="AlphaFoldDB" id="A2DC07"/>
<dbReference type="PANTHER" id="PTHR38420:SF1">
    <property type="entry name" value="PUTATIVE (AFU_ORTHOLOGUE AFUA_5G14690)-RELATED"/>
    <property type="match status" value="1"/>
</dbReference>
<dbReference type="InterPro" id="IPR045759">
    <property type="entry name" value="Ap4A_phos1/2_N"/>
</dbReference>
<dbReference type="InterPro" id="IPR043171">
    <property type="entry name" value="Ap4A_phos1/2-like"/>
</dbReference>
<evidence type="ECO:0000313" key="3">
    <source>
        <dbReference type="EMBL" id="EAY22048.1"/>
    </source>
</evidence>
<dbReference type="InterPro" id="IPR009163">
    <property type="entry name" value="Ap4A_phos1/2"/>
</dbReference>
<sequence>MLSLKEKVLTHAFDCFKARTAFIISQKHHIVEKDGLKFQFNFYDRSVYTGDHPPREESKDPLLPPYPPHILATHLQNGAAHNIQINLYSFKPGHVVISSDNPSDRQGDPLNDTDFHAFSQFLLDFGNKGIGYYNSGNESGCSQLHKHIQYIPTEDFPIADVMSKGKNLPWLYYSKKIEWFSPECVKDAWNDLTSRMKSGKFGDDIKHFNFVLTKHHAFLVPRKQARHRLGITLNSLGVCGQFFTYEEKFESMKDHPIDIVRDLCYAI</sequence>
<dbReference type="GO" id="GO:0005524">
    <property type="term" value="F:ATP binding"/>
    <property type="evidence" value="ECO:0007669"/>
    <property type="project" value="InterPro"/>
</dbReference>
<dbReference type="PANTHER" id="PTHR38420">
    <property type="entry name" value="AP-4-A PHOSPHORYLASE II"/>
    <property type="match status" value="1"/>
</dbReference>
<dbReference type="Gene3D" id="3.30.428.70">
    <property type="match status" value="1"/>
</dbReference>
<dbReference type="SUPFAM" id="SSF54197">
    <property type="entry name" value="HIT-like"/>
    <property type="match status" value="1"/>
</dbReference>
<evidence type="ECO:0000313" key="4">
    <source>
        <dbReference type="Proteomes" id="UP000001542"/>
    </source>
</evidence>
<evidence type="ECO:0000259" key="2">
    <source>
        <dbReference type="Pfam" id="PF19327"/>
    </source>
</evidence>
<dbReference type="Pfam" id="PF19327">
    <property type="entry name" value="Ap4A_phos_N"/>
    <property type="match status" value="1"/>
</dbReference>
<dbReference type="STRING" id="5722.A2DC07"/>
<evidence type="ECO:0000259" key="1">
    <source>
        <dbReference type="Pfam" id="PF09830"/>
    </source>
</evidence>
<dbReference type="Proteomes" id="UP000001542">
    <property type="component" value="Unassembled WGS sequence"/>
</dbReference>
<dbReference type="GO" id="GO:0003877">
    <property type="term" value="F:ATP:ADP adenylyltransferase activity"/>
    <property type="evidence" value="ECO:0007669"/>
    <property type="project" value="InterPro"/>
</dbReference>
<dbReference type="eggNOG" id="ENOG502SBSR">
    <property type="taxonomic scope" value="Eukaryota"/>
</dbReference>
<accession>A2DC07</accession>
<dbReference type="OrthoDB" id="10267950at2759"/>
<proteinExistence type="predicted"/>
<reference evidence="3" key="2">
    <citation type="journal article" date="2007" name="Science">
        <title>Draft genome sequence of the sexually transmitted pathogen Trichomonas vaginalis.</title>
        <authorList>
            <person name="Carlton J.M."/>
            <person name="Hirt R.P."/>
            <person name="Silva J.C."/>
            <person name="Delcher A.L."/>
            <person name="Schatz M."/>
            <person name="Zhao Q."/>
            <person name="Wortman J.R."/>
            <person name="Bidwell S.L."/>
            <person name="Alsmark U.C.M."/>
            <person name="Besteiro S."/>
            <person name="Sicheritz-Ponten T."/>
            <person name="Noel C.J."/>
            <person name="Dacks J.B."/>
            <person name="Foster P.G."/>
            <person name="Simillion C."/>
            <person name="Van de Peer Y."/>
            <person name="Miranda-Saavedra D."/>
            <person name="Barton G.J."/>
            <person name="Westrop G.D."/>
            <person name="Mueller S."/>
            <person name="Dessi D."/>
            <person name="Fiori P.L."/>
            <person name="Ren Q."/>
            <person name="Paulsen I."/>
            <person name="Zhang H."/>
            <person name="Bastida-Corcuera F.D."/>
            <person name="Simoes-Barbosa A."/>
            <person name="Brown M.T."/>
            <person name="Hayes R.D."/>
            <person name="Mukherjee M."/>
            <person name="Okumura C.Y."/>
            <person name="Schneider R."/>
            <person name="Smith A.J."/>
            <person name="Vanacova S."/>
            <person name="Villalvazo M."/>
            <person name="Haas B.J."/>
            <person name="Pertea M."/>
            <person name="Feldblyum T.V."/>
            <person name="Utterback T.R."/>
            <person name="Shu C.L."/>
            <person name="Osoegawa K."/>
            <person name="de Jong P.J."/>
            <person name="Hrdy I."/>
            <person name="Horvathova L."/>
            <person name="Zubacova Z."/>
            <person name="Dolezal P."/>
            <person name="Malik S.B."/>
            <person name="Logsdon J.M. Jr."/>
            <person name="Henze K."/>
            <person name="Gupta A."/>
            <person name="Wang C.C."/>
            <person name="Dunne R.L."/>
            <person name="Upcroft J.A."/>
            <person name="Upcroft P."/>
            <person name="White O."/>
            <person name="Salzberg S.L."/>
            <person name="Tang P."/>
            <person name="Chiu C.-H."/>
            <person name="Lee Y.-S."/>
            <person name="Embley T.M."/>
            <person name="Coombs G.H."/>
            <person name="Mottram J.C."/>
            <person name="Tachezy J."/>
            <person name="Fraser-Liggett C.M."/>
            <person name="Johnson P.J."/>
        </authorList>
    </citation>
    <scope>NUCLEOTIDE SEQUENCE [LARGE SCALE GENOMIC DNA]</scope>
    <source>
        <strain evidence="3">G3</strain>
    </source>
</reference>
<protein>
    <submittedName>
        <fullName evidence="3">Uncharacterized protein</fullName>
    </submittedName>
</protein>
<name>A2DC07_TRIV3</name>
<gene>
    <name evidence="3" type="ORF">TVAG_456830</name>
</gene>